<dbReference type="AlphaFoldDB" id="A0A0W0GA15"/>
<proteinExistence type="predicted"/>
<evidence type="ECO:0000313" key="2">
    <source>
        <dbReference type="Proteomes" id="UP000054988"/>
    </source>
</evidence>
<sequence>MHSLLNMNESLPIASFATHIFPDVLVDNAYYEPESPSQVTFDFFISSTGRKFRLDYAVVTDNGLLKVLIPNERVDYLHSTSHVYMSEDSLFSEKDGGGLGPT</sequence>
<comment type="caution">
    <text evidence="1">The sequence shown here is derived from an EMBL/GenBank/DDBJ whole genome shotgun (WGS) entry which is preliminary data.</text>
</comment>
<protein>
    <submittedName>
        <fullName evidence="1">Uncharacterized protein</fullName>
    </submittedName>
</protein>
<reference evidence="1 2" key="1">
    <citation type="submission" date="2015-12" db="EMBL/GenBank/DDBJ databases">
        <title>Draft genome sequence of Moniliophthora roreri, the causal agent of frosty pod rot of cacao.</title>
        <authorList>
            <person name="Aime M.C."/>
            <person name="Diaz-Valderrama J.R."/>
            <person name="Kijpornyongpan T."/>
            <person name="Phillips-Mora W."/>
        </authorList>
    </citation>
    <scope>NUCLEOTIDE SEQUENCE [LARGE SCALE GENOMIC DNA]</scope>
    <source>
        <strain evidence="1 2">MCA 2952</strain>
    </source>
</reference>
<dbReference type="Proteomes" id="UP000054988">
    <property type="component" value="Unassembled WGS sequence"/>
</dbReference>
<gene>
    <name evidence="1" type="ORF">WG66_2078</name>
</gene>
<name>A0A0W0GA15_MONRR</name>
<organism evidence="1 2">
    <name type="scientific">Moniliophthora roreri</name>
    <name type="common">Frosty pod rot fungus</name>
    <name type="synonym">Monilia roreri</name>
    <dbReference type="NCBI Taxonomy" id="221103"/>
    <lineage>
        <taxon>Eukaryota</taxon>
        <taxon>Fungi</taxon>
        <taxon>Dikarya</taxon>
        <taxon>Basidiomycota</taxon>
        <taxon>Agaricomycotina</taxon>
        <taxon>Agaricomycetes</taxon>
        <taxon>Agaricomycetidae</taxon>
        <taxon>Agaricales</taxon>
        <taxon>Marasmiineae</taxon>
        <taxon>Marasmiaceae</taxon>
        <taxon>Moniliophthora</taxon>
    </lineage>
</organism>
<evidence type="ECO:0000313" key="1">
    <source>
        <dbReference type="EMBL" id="KTB45395.1"/>
    </source>
</evidence>
<accession>A0A0W0GA15</accession>
<dbReference type="EMBL" id="LATX01000716">
    <property type="protein sequence ID" value="KTB45395.1"/>
    <property type="molecule type" value="Genomic_DNA"/>
</dbReference>